<dbReference type="Gene3D" id="3.10.10.10">
    <property type="entry name" value="HIV Type 1 Reverse Transcriptase, subunit A, domain 1"/>
    <property type="match status" value="1"/>
</dbReference>
<evidence type="ECO:0000313" key="9">
    <source>
        <dbReference type="EMBL" id="GEU48591.1"/>
    </source>
</evidence>
<keyword evidence="2" id="KW-0548">Nucleotidyltransferase</keyword>
<evidence type="ECO:0000256" key="5">
    <source>
        <dbReference type="ARBA" id="ARBA00022801"/>
    </source>
</evidence>
<protein>
    <submittedName>
        <fullName evidence="9">Reverse transcriptase domain-containing protein</fullName>
    </submittedName>
</protein>
<dbReference type="PANTHER" id="PTHR24559:SF444">
    <property type="entry name" value="REVERSE TRANSCRIPTASE DOMAIN-CONTAINING PROTEIN"/>
    <property type="match status" value="1"/>
</dbReference>
<proteinExistence type="predicted"/>
<evidence type="ECO:0000259" key="7">
    <source>
        <dbReference type="Pfam" id="PF00078"/>
    </source>
</evidence>
<dbReference type="InterPro" id="IPR041373">
    <property type="entry name" value="RT_RNaseH"/>
</dbReference>
<evidence type="ECO:0000256" key="2">
    <source>
        <dbReference type="ARBA" id="ARBA00022695"/>
    </source>
</evidence>
<sequence length="652" mass="74585">MDVPIVFPPIRARDLSEEAIMVEAEIEGYLVRQIHVDEGAFIEIIREIMKFIVICAPSSYNIILGFPGLKQLREIPSTIHGMMKFPTPWGVATLVSQTAVVLECRRAGKKQTMEPSEEKVKLHEGIGLTKEALVNPAHPDQLVTIDKNLSLEGATQLKNLLKKNKDIFAWEPSNMTRVPKRIIKHALNTYPSVTPVSQKRRVFSAEKSQVVTQEVAEWLKAEIVRPVKYPTWISNLVLVKKADGSWRICIDFKNINFVCPKDYYPLPEIDHKIDSVMGFPFKCFRDVYKGYHQIQMTEEDEEKTTFYTDQGTFCYTKIPFGLKNAGATYQRLIDEAFKSQIGRNVEAYVDDMVVKSKSEREMIVDIAETFDNLRRINMKLNPKTCSFEVEERKFLGYMVTSGRTLHDAEQNYAPLEKIALALLHTSRRLRRYFEAHPITVITDQPIKQILNKAEAFGRLAKYSVELGAYNITYEPRSAIKGQILANFINEVPVGRESMGMDVLGPFPEALRKVKFVIVVVDYFSKWTEAKSLAKTTGKEHGETPYSLTFGSEAIILAETGMPTHRTMTIKDGTLNEEEIRLNLDLLQERKEATAIREALYKMKMEQYYNKRVRPTAFKVGEYVYRRNEASRVENLDLGILLEFFLLACDLGS</sequence>
<dbReference type="GO" id="GO:0016787">
    <property type="term" value="F:hydrolase activity"/>
    <property type="evidence" value="ECO:0007669"/>
    <property type="project" value="UniProtKB-KW"/>
</dbReference>
<dbReference type="GO" id="GO:0003964">
    <property type="term" value="F:RNA-directed DNA polymerase activity"/>
    <property type="evidence" value="ECO:0007669"/>
    <property type="project" value="UniProtKB-KW"/>
</dbReference>
<gene>
    <name evidence="9" type="ORF">Tci_020569</name>
</gene>
<dbReference type="Gene3D" id="3.30.420.10">
    <property type="entry name" value="Ribonuclease H-like superfamily/Ribonuclease H"/>
    <property type="match status" value="1"/>
</dbReference>
<reference evidence="9" key="1">
    <citation type="journal article" date="2019" name="Sci. Rep.">
        <title>Draft genome of Tanacetum cinerariifolium, the natural source of mosquito coil.</title>
        <authorList>
            <person name="Yamashiro T."/>
            <person name="Shiraishi A."/>
            <person name="Satake H."/>
            <person name="Nakayama K."/>
        </authorList>
    </citation>
    <scope>NUCLEOTIDE SEQUENCE</scope>
</reference>
<evidence type="ECO:0000256" key="1">
    <source>
        <dbReference type="ARBA" id="ARBA00022679"/>
    </source>
</evidence>
<feature type="domain" description="Reverse transcriptase RNase H-like" evidence="8">
    <location>
        <begin position="402"/>
        <end position="469"/>
    </location>
</feature>
<dbReference type="GO" id="GO:0003676">
    <property type="term" value="F:nucleic acid binding"/>
    <property type="evidence" value="ECO:0007669"/>
    <property type="project" value="InterPro"/>
</dbReference>
<feature type="domain" description="Reverse transcriptase" evidence="7">
    <location>
        <begin position="239"/>
        <end position="398"/>
    </location>
</feature>
<dbReference type="GO" id="GO:0004519">
    <property type="term" value="F:endonuclease activity"/>
    <property type="evidence" value="ECO:0007669"/>
    <property type="project" value="UniProtKB-KW"/>
</dbReference>
<accession>A0A6L2KGI3</accession>
<dbReference type="InterPro" id="IPR053134">
    <property type="entry name" value="RNA-dir_DNA_polymerase"/>
</dbReference>
<keyword evidence="6 9" id="KW-0695">RNA-directed DNA polymerase</keyword>
<evidence type="ECO:0000256" key="4">
    <source>
        <dbReference type="ARBA" id="ARBA00022759"/>
    </source>
</evidence>
<dbReference type="InterPro" id="IPR043502">
    <property type="entry name" value="DNA/RNA_pol_sf"/>
</dbReference>
<organism evidence="9">
    <name type="scientific">Tanacetum cinerariifolium</name>
    <name type="common">Dalmatian daisy</name>
    <name type="synonym">Chrysanthemum cinerariifolium</name>
    <dbReference type="NCBI Taxonomy" id="118510"/>
    <lineage>
        <taxon>Eukaryota</taxon>
        <taxon>Viridiplantae</taxon>
        <taxon>Streptophyta</taxon>
        <taxon>Embryophyta</taxon>
        <taxon>Tracheophyta</taxon>
        <taxon>Spermatophyta</taxon>
        <taxon>Magnoliopsida</taxon>
        <taxon>eudicotyledons</taxon>
        <taxon>Gunneridae</taxon>
        <taxon>Pentapetalae</taxon>
        <taxon>asterids</taxon>
        <taxon>campanulids</taxon>
        <taxon>Asterales</taxon>
        <taxon>Asteraceae</taxon>
        <taxon>Asteroideae</taxon>
        <taxon>Anthemideae</taxon>
        <taxon>Anthemidinae</taxon>
        <taxon>Tanacetum</taxon>
    </lineage>
</organism>
<keyword evidence="1" id="KW-0808">Transferase</keyword>
<evidence type="ECO:0000256" key="3">
    <source>
        <dbReference type="ARBA" id="ARBA00022722"/>
    </source>
</evidence>
<dbReference type="Pfam" id="PF00078">
    <property type="entry name" value="RVT_1"/>
    <property type="match status" value="1"/>
</dbReference>
<comment type="caution">
    <text evidence="9">The sequence shown here is derived from an EMBL/GenBank/DDBJ whole genome shotgun (WGS) entry which is preliminary data.</text>
</comment>
<keyword evidence="3" id="KW-0540">Nuclease</keyword>
<dbReference type="InterPro" id="IPR036397">
    <property type="entry name" value="RNaseH_sf"/>
</dbReference>
<dbReference type="Gene3D" id="3.30.70.270">
    <property type="match status" value="1"/>
</dbReference>
<dbReference type="AlphaFoldDB" id="A0A6L2KGI3"/>
<dbReference type="EMBL" id="BKCJ010002443">
    <property type="protein sequence ID" value="GEU48591.1"/>
    <property type="molecule type" value="Genomic_DNA"/>
</dbReference>
<name>A0A6L2KGI3_TANCI</name>
<keyword evidence="5" id="KW-0378">Hydrolase</keyword>
<dbReference type="Pfam" id="PF17917">
    <property type="entry name" value="RT_RNaseH"/>
    <property type="match status" value="1"/>
</dbReference>
<dbReference type="CDD" id="cd01647">
    <property type="entry name" value="RT_LTR"/>
    <property type="match status" value="1"/>
</dbReference>
<evidence type="ECO:0000259" key="8">
    <source>
        <dbReference type="Pfam" id="PF17917"/>
    </source>
</evidence>
<dbReference type="PANTHER" id="PTHR24559">
    <property type="entry name" value="TRANSPOSON TY3-I GAG-POL POLYPROTEIN"/>
    <property type="match status" value="1"/>
</dbReference>
<keyword evidence="4" id="KW-0255">Endonuclease</keyword>
<dbReference type="SUPFAM" id="SSF56672">
    <property type="entry name" value="DNA/RNA polymerases"/>
    <property type="match status" value="1"/>
</dbReference>
<dbReference type="InterPro" id="IPR043128">
    <property type="entry name" value="Rev_trsase/Diguanyl_cyclase"/>
</dbReference>
<evidence type="ECO:0000256" key="6">
    <source>
        <dbReference type="ARBA" id="ARBA00022918"/>
    </source>
</evidence>
<dbReference type="InterPro" id="IPR000477">
    <property type="entry name" value="RT_dom"/>
</dbReference>